<evidence type="ECO:0000259" key="4">
    <source>
        <dbReference type="Pfam" id="PF00456"/>
    </source>
</evidence>
<reference evidence="5 6" key="1">
    <citation type="submission" date="2019-02" db="EMBL/GenBank/DDBJ databases">
        <title>Deep-cultivation of Planctomycetes and their phenomic and genomic characterization uncovers novel biology.</title>
        <authorList>
            <person name="Wiegand S."/>
            <person name="Jogler M."/>
            <person name="Boedeker C."/>
            <person name="Pinto D."/>
            <person name="Vollmers J."/>
            <person name="Rivas-Marin E."/>
            <person name="Kohn T."/>
            <person name="Peeters S.H."/>
            <person name="Heuer A."/>
            <person name="Rast P."/>
            <person name="Oberbeckmann S."/>
            <person name="Bunk B."/>
            <person name="Jeske O."/>
            <person name="Meyerdierks A."/>
            <person name="Storesund J.E."/>
            <person name="Kallscheuer N."/>
            <person name="Luecker S."/>
            <person name="Lage O.M."/>
            <person name="Pohl T."/>
            <person name="Merkel B.J."/>
            <person name="Hornburger P."/>
            <person name="Mueller R.-W."/>
            <person name="Bruemmer F."/>
            <person name="Labrenz M."/>
            <person name="Spormann A.M."/>
            <person name="Op den Camp H."/>
            <person name="Overmann J."/>
            <person name="Amann R."/>
            <person name="Jetten M.S.M."/>
            <person name="Mascher T."/>
            <person name="Medema M.H."/>
            <person name="Devos D.P."/>
            <person name="Kaster A.-K."/>
            <person name="Ovreas L."/>
            <person name="Rohde M."/>
            <person name="Galperin M.Y."/>
            <person name="Jogler C."/>
        </authorList>
    </citation>
    <scope>NUCLEOTIDE SEQUENCE [LARGE SCALE GENOMIC DNA]</scope>
    <source>
        <strain evidence="5 6">Mal52</strain>
    </source>
</reference>
<dbReference type="PANTHER" id="PTHR47514">
    <property type="entry name" value="TRANSKETOLASE N-TERMINAL SECTION-RELATED"/>
    <property type="match status" value="1"/>
</dbReference>
<keyword evidence="5" id="KW-0808">Transferase</keyword>
<feature type="domain" description="Transketolase N-terminal" evidence="4">
    <location>
        <begin position="18"/>
        <end position="269"/>
    </location>
</feature>
<gene>
    <name evidence="5" type="primary">tktB</name>
    <name evidence="5" type="ORF">Mal52_37790</name>
</gene>
<evidence type="ECO:0000313" key="6">
    <source>
        <dbReference type="Proteomes" id="UP000319383"/>
    </source>
</evidence>
<dbReference type="KEGG" id="sdyn:Mal52_37790"/>
<dbReference type="PANTHER" id="PTHR47514:SF1">
    <property type="entry name" value="TRANSKETOLASE N-TERMINAL SECTION-RELATED"/>
    <property type="match status" value="1"/>
</dbReference>
<sequence>MSAELKSMSVDELKVQGRTIRELIIRMTTAAGSGHPSSSLSAVEVVTALFFGGIMKYDPKKPHWAGRDRFILSKGHAVPVLYAAMAEAGYFTPEETMTLRKLGSKFEGHPNMKRMDGIEASTGSLGQGLSIGIGHALAGKMDSADYKVFVMLGDGELGEGQVWEAAATAHKYKLGNLTAIVDQNGYQQTGATKDVLNMSSVADKFAAFGWHTQEIEGNDQEAALKALQAAQAVTDQPTMIVSRTQKGFGILPLLEQQGDVNYHGKPLSPELAEKAIALLEQS</sequence>
<proteinExistence type="inferred from homology"/>
<dbReference type="Pfam" id="PF00456">
    <property type="entry name" value="Transketolase_N"/>
    <property type="match status" value="1"/>
</dbReference>
<evidence type="ECO:0000313" key="5">
    <source>
        <dbReference type="EMBL" id="QDU45287.1"/>
    </source>
</evidence>
<dbReference type="GO" id="GO:0004802">
    <property type="term" value="F:transketolase activity"/>
    <property type="evidence" value="ECO:0007669"/>
    <property type="project" value="UniProtKB-EC"/>
</dbReference>
<dbReference type="Gene3D" id="3.40.50.970">
    <property type="match status" value="1"/>
</dbReference>
<evidence type="ECO:0000256" key="3">
    <source>
        <dbReference type="ARBA" id="ARBA00023052"/>
    </source>
</evidence>
<dbReference type="InterPro" id="IPR029061">
    <property type="entry name" value="THDP-binding"/>
</dbReference>
<dbReference type="CDD" id="cd02012">
    <property type="entry name" value="TPP_TK"/>
    <property type="match status" value="1"/>
</dbReference>
<organism evidence="5 6">
    <name type="scientific">Symmachiella dynata</name>
    <dbReference type="NCBI Taxonomy" id="2527995"/>
    <lineage>
        <taxon>Bacteria</taxon>
        <taxon>Pseudomonadati</taxon>
        <taxon>Planctomycetota</taxon>
        <taxon>Planctomycetia</taxon>
        <taxon>Planctomycetales</taxon>
        <taxon>Planctomycetaceae</taxon>
        <taxon>Symmachiella</taxon>
    </lineage>
</organism>
<dbReference type="SUPFAM" id="SSF52518">
    <property type="entry name" value="Thiamin diphosphate-binding fold (THDP-binding)"/>
    <property type="match status" value="1"/>
</dbReference>
<keyword evidence="6" id="KW-1185">Reference proteome</keyword>
<comment type="similarity">
    <text evidence="2">Belongs to the transketolase family.</text>
</comment>
<dbReference type="EC" id="2.2.1.1" evidence="5"/>
<evidence type="ECO:0000256" key="1">
    <source>
        <dbReference type="ARBA" id="ARBA00001964"/>
    </source>
</evidence>
<accession>A0A517ZS29</accession>
<evidence type="ECO:0000256" key="2">
    <source>
        <dbReference type="ARBA" id="ARBA00007131"/>
    </source>
</evidence>
<keyword evidence="3" id="KW-0786">Thiamine pyrophosphate</keyword>
<protein>
    <submittedName>
        <fullName evidence="5">Transketolase 2</fullName>
        <ecNumber evidence="5">2.2.1.1</ecNumber>
    </submittedName>
</protein>
<dbReference type="Proteomes" id="UP000319383">
    <property type="component" value="Chromosome"/>
</dbReference>
<dbReference type="RefSeq" id="WP_231962384.1">
    <property type="nucleotide sequence ID" value="NZ_CP036276.1"/>
</dbReference>
<dbReference type="EMBL" id="CP036276">
    <property type="protein sequence ID" value="QDU45287.1"/>
    <property type="molecule type" value="Genomic_DNA"/>
</dbReference>
<name>A0A517ZS29_9PLAN</name>
<dbReference type="InterPro" id="IPR005474">
    <property type="entry name" value="Transketolase_N"/>
</dbReference>
<dbReference type="AlphaFoldDB" id="A0A517ZS29"/>
<comment type="cofactor">
    <cofactor evidence="1">
        <name>thiamine diphosphate</name>
        <dbReference type="ChEBI" id="CHEBI:58937"/>
    </cofactor>
</comment>